<evidence type="ECO:0000313" key="3">
    <source>
        <dbReference type="Proteomes" id="UP001149090"/>
    </source>
</evidence>
<proteinExistence type="predicted"/>
<keyword evidence="1" id="KW-0175">Coiled coil</keyword>
<protein>
    <submittedName>
        <fullName evidence="2">Uncharacterized protein</fullName>
    </submittedName>
</protein>
<sequence length="1246" mass="143478">MESGVKRKNLASVQRYVKESKEYLEKNGDVFEKNEKGQKFKSRKTKEILRQANGALGWSQSALKRKEPEKALKYWTECKEKAQPLLSEPKFEAIPDVKKFLDEFHEFEKTIEGDAESQVKQKELETDKKKIENTFYWIKNCYTKKEAENSLKKAADFQSDWEQFMQKYGDEQSLAGFIKDTQDILDKIHEEAPKWIEDKEVEKVIHGCKSQLSWLNSALQRKEAEKASNYRQKLEEAAIPLRSQFGENKMAQEFIEKEVDPILEKVEAELGVIIEDQEVDKIIQKCTSIKSWLQSTLSRSEAQKASEYRKQLEEAVIPLREAHADHEKAKKFLDETDKLLEEVEKQLGVIIKQLEIKQYSQPINGIMSWLESAIKQKNVDNVVKYREQLVQAANPLRRYEEESDVKNTLSKVDALLQRLETELGELITEKEVNRLLPGVKSTFSWLESAFKQKSVAKVQIYQKQLEEKLNPLQEFSQHKDAEEWITKSQALIKQVEDSMGELIAEMEINEQKTRVESAIRFFEDAMNKSDVNAIVRKREALLTVIAPLREKYGSHNLAQPLLTKADTALHRCETDLGEVIANEKAKEISGKIMPLSNLLKQAFAQNDNSAACAYVLKIQKLVHPLRVEYPTVNAVMKLTSEIDSSNNQIQVKLSSYQEKDLHKYLDPITEALNQTGAFKVPRDLTPFITKSLPLRQNYIHIQNVRDTLVKFDTICLKMIGRVPEPVEEYAPIFEVHWKLPQQVQTALKGINETSKQINSLMDEAKNSIEEVSTTGETQMHRNLADQFVDHYDKVSSHITRLERELEKLESADPEHAGIALVKESIAKLRQILPQKKNEAVEKCNYAFSVASIYGPCVAGGAGVVENAIESSDAKNCSISFDNVLMRSNAFMWGGPRLSGMSHSSMWPTVISWFEYTKGKAEEVKRMRPDNHPEVDMIIKQLDASFITAQNHFLETTKKWAVLYYKDGSYESGDRFISEYEKVYPNTGYLDDIKKQCVAIKQEVEDRRRREEEERKRKAEEERMRKVNLAIELEKKFKEPFDDGVIQTPDSGKWKYTKDGTLTCLDGAYIGLSFKLQRSERSGTLDLVSETGAHGWGEFNGTDFYWGHQLGWPLHLKFDTEEYPHRLNWEKFDTVKKLVEATQSSGNVPPFCVVWCAMFHASQKYIQRYKEAEQERLQKEREEKQRKDTLNNLISKFGSCKRCHTSGANIRCCPDCHYVFCTNCSNSGRGVNVCPSCGEYHCETHFL</sequence>
<dbReference type="EMBL" id="JAPDFW010000044">
    <property type="protein sequence ID" value="KAJ5078827.1"/>
    <property type="molecule type" value="Genomic_DNA"/>
</dbReference>
<dbReference type="OrthoDB" id="10588867at2759"/>
<dbReference type="AlphaFoldDB" id="A0A9Q0LTP2"/>
<accession>A0A9Q0LTP2</accession>
<organism evidence="2 3">
    <name type="scientific">Anaeramoeba ignava</name>
    <name type="common">Anaerobic marine amoeba</name>
    <dbReference type="NCBI Taxonomy" id="1746090"/>
    <lineage>
        <taxon>Eukaryota</taxon>
        <taxon>Metamonada</taxon>
        <taxon>Anaeramoebidae</taxon>
        <taxon>Anaeramoeba</taxon>
    </lineage>
</organism>
<comment type="caution">
    <text evidence="2">The sequence shown here is derived from an EMBL/GenBank/DDBJ whole genome shotgun (WGS) entry which is preliminary data.</text>
</comment>
<feature type="coiled-coil region" evidence="1">
    <location>
        <begin position="1161"/>
        <end position="1191"/>
    </location>
</feature>
<name>A0A9Q0LTP2_ANAIG</name>
<feature type="coiled-coil region" evidence="1">
    <location>
        <begin position="989"/>
        <end position="1035"/>
    </location>
</feature>
<gene>
    <name evidence="2" type="ORF">M0811_04550</name>
</gene>
<evidence type="ECO:0000313" key="2">
    <source>
        <dbReference type="EMBL" id="KAJ5078827.1"/>
    </source>
</evidence>
<reference evidence="2" key="1">
    <citation type="submission" date="2022-10" db="EMBL/GenBank/DDBJ databases">
        <title>Novel sulphate-reducing endosymbionts in the free-living metamonad Anaeramoeba.</title>
        <authorList>
            <person name="Jerlstrom-Hultqvist J."/>
            <person name="Cepicka I."/>
            <person name="Gallot-Lavallee L."/>
            <person name="Salas-Leiva D."/>
            <person name="Curtis B.A."/>
            <person name="Zahonova K."/>
            <person name="Pipaliya S."/>
            <person name="Dacks J."/>
            <person name="Roger A.J."/>
        </authorList>
    </citation>
    <scope>NUCLEOTIDE SEQUENCE</scope>
    <source>
        <strain evidence="2">BMAN</strain>
    </source>
</reference>
<keyword evidence="3" id="KW-1185">Reference proteome</keyword>
<feature type="coiled-coil region" evidence="1">
    <location>
        <begin position="750"/>
        <end position="811"/>
    </location>
</feature>
<dbReference type="Proteomes" id="UP001149090">
    <property type="component" value="Unassembled WGS sequence"/>
</dbReference>
<evidence type="ECO:0000256" key="1">
    <source>
        <dbReference type="SAM" id="Coils"/>
    </source>
</evidence>